<sequence>MSAVTIETPPATAGPAPGRRRRTRKPASRSALSTRSRLLLGGAGLVGVIALWEIASRLGWVDPLVASSPSGVATSAVDLIENGTLLPAMGSTLRLFLIGFGISLGAGLIIGTLCGWYQRIDAVLDPWISILYASPRIAFLPLIAVWFGPGFLGQLVVVILIAVFPIIINVASGVRAIDRDHLRMAQSFGATNRDVLLKIALPGAIPAVASGIKQGMMQGLLGVVVAEYFLGNTGIGGLIFQAGLMLRTGEALLGAVIFAAAALALSSALRKVESKLDRWRTA</sequence>
<dbReference type="PROSITE" id="PS50928">
    <property type="entry name" value="ABC_TM1"/>
    <property type="match status" value="1"/>
</dbReference>
<evidence type="ECO:0000256" key="4">
    <source>
        <dbReference type="ARBA" id="ARBA00022692"/>
    </source>
</evidence>
<evidence type="ECO:0000259" key="9">
    <source>
        <dbReference type="PROSITE" id="PS50928"/>
    </source>
</evidence>
<reference evidence="10 11" key="1">
    <citation type="submission" date="2019-07" db="EMBL/GenBank/DDBJ databases">
        <authorList>
            <person name="Zhao L.H."/>
        </authorList>
    </citation>
    <scope>NUCLEOTIDE SEQUENCE [LARGE SCALE GENOMIC DNA]</scope>
    <source>
        <strain evidence="10 11">Co35</strain>
    </source>
</reference>
<evidence type="ECO:0000256" key="1">
    <source>
        <dbReference type="ARBA" id="ARBA00004651"/>
    </source>
</evidence>
<gene>
    <name evidence="10" type="ORF">FNM00_02520</name>
</gene>
<dbReference type="GO" id="GO:0055085">
    <property type="term" value="P:transmembrane transport"/>
    <property type="evidence" value="ECO:0007669"/>
    <property type="project" value="InterPro"/>
</dbReference>
<feature type="compositionally biased region" description="Basic residues" evidence="8">
    <location>
        <begin position="18"/>
        <end position="27"/>
    </location>
</feature>
<dbReference type="Proteomes" id="UP000316988">
    <property type="component" value="Unassembled WGS sequence"/>
</dbReference>
<accession>A0A554SQ53</accession>
<feature type="transmembrane region" description="Helical" evidence="7">
    <location>
        <begin position="251"/>
        <end position="269"/>
    </location>
</feature>
<feature type="region of interest" description="Disordered" evidence="8">
    <location>
        <begin position="1"/>
        <end position="28"/>
    </location>
</feature>
<keyword evidence="6 7" id="KW-0472">Membrane</keyword>
<dbReference type="EMBL" id="VLNT01000001">
    <property type="protein sequence ID" value="TSD68482.1"/>
    <property type="molecule type" value="Genomic_DNA"/>
</dbReference>
<feature type="transmembrane region" description="Helical" evidence="7">
    <location>
        <begin position="129"/>
        <end position="149"/>
    </location>
</feature>
<keyword evidence="3" id="KW-1003">Cell membrane</keyword>
<evidence type="ECO:0000256" key="5">
    <source>
        <dbReference type="ARBA" id="ARBA00022989"/>
    </source>
</evidence>
<organism evidence="10 11">
    <name type="scientific">Aeromicrobium piscarium</name>
    <dbReference type="NCBI Taxonomy" id="2590901"/>
    <lineage>
        <taxon>Bacteria</taxon>
        <taxon>Bacillati</taxon>
        <taxon>Actinomycetota</taxon>
        <taxon>Actinomycetes</taxon>
        <taxon>Propionibacteriales</taxon>
        <taxon>Nocardioidaceae</taxon>
        <taxon>Aeromicrobium</taxon>
    </lineage>
</organism>
<keyword evidence="2 7" id="KW-0813">Transport</keyword>
<comment type="caution">
    <text evidence="10">The sequence shown here is derived from an EMBL/GenBank/DDBJ whole genome shotgun (WGS) entry which is preliminary data.</text>
</comment>
<evidence type="ECO:0000313" key="10">
    <source>
        <dbReference type="EMBL" id="TSD68482.1"/>
    </source>
</evidence>
<dbReference type="SUPFAM" id="SSF161098">
    <property type="entry name" value="MetI-like"/>
    <property type="match status" value="1"/>
</dbReference>
<evidence type="ECO:0000256" key="2">
    <source>
        <dbReference type="ARBA" id="ARBA00022448"/>
    </source>
</evidence>
<evidence type="ECO:0000256" key="8">
    <source>
        <dbReference type="SAM" id="MobiDB-lite"/>
    </source>
</evidence>
<evidence type="ECO:0000313" key="11">
    <source>
        <dbReference type="Proteomes" id="UP000316988"/>
    </source>
</evidence>
<dbReference type="InterPro" id="IPR035906">
    <property type="entry name" value="MetI-like_sf"/>
</dbReference>
<proteinExistence type="inferred from homology"/>
<feature type="transmembrane region" description="Helical" evidence="7">
    <location>
        <begin position="38"/>
        <end position="55"/>
    </location>
</feature>
<protein>
    <submittedName>
        <fullName evidence="10">ABC transporter permease</fullName>
    </submittedName>
</protein>
<dbReference type="CDD" id="cd06261">
    <property type="entry name" value="TM_PBP2"/>
    <property type="match status" value="1"/>
</dbReference>
<dbReference type="PANTHER" id="PTHR30151:SF0">
    <property type="entry name" value="ABC TRANSPORTER PERMEASE PROTEIN MJ0413-RELATED"/>
    <property type="match status" value="1"/>
</dbReference>
<feature type="transmembrane region" description="Helical" evidence="7">
    <location>
        <begin position="155"/>
        <end position="177"/>
    </location>
</feature>
<feature type="domain" description="ABC transmembrane type-1" evidence="9">
    <location>
        <begin position="89"/>
        <end position="269"/>
    </location>
</feature>
<comment type="subcellular location">
    <subcellularLocation>
        <location evidence="1 7">Cell membrane</location>
        <topology evidence="1 7">Multi-pass membrane protein</topology>
    </subcellularLocation>
</comment>
<dbReference type="Pfam" id="PF00528">
    <property type="entry name" value="BPD_transp_1"/>
    <property type="match status" value="1"/>
</dbReference>
<feature type="transmembrane region" description="Helical" evidence="7">
    <location>
        <begin position="95"/>
        <end position="117"/>
    </location>
</feature>
<keyword evidence="11" id="KW-1185">Reference proteome</keyword>
<dbReference type="InterPro" id="IPR000515">
    <property type="entry name" value="MetI-like"/>
</dbReference>
<evidence type="ECO:0000256" key="3">
    <source>
        <dbReference type="ARBA" id="ARBA00022475"/>
    </source>
</evidence>
<dbReference type="Gene3D" id="1.10.3720.10">
    <property type="entry name" value="MetI-like"/>
    <property type="match status" value="1"/>
</dbReference>
<evidence type="ECO:0000256" key="7">
    <source>
        <dbReference type="RuleBase" id="RU363032"/>
    </source>
</evidence>
<keyword evidence="5 7" id="KW-1133">Transmembrane helix</keyword>
<dbReference type="RefSeq" id="WP_185972936.1">
    <property type="nucleotide sequence ID" value="NZ_VLNT01000001.1"/>
</dbReference>
<comment type="similarity">
    <text evidence="7">Belongs to the binding-protein-dependent transport system permease family.</text>
</comment>
<evidence type="ECO:0000256" key="6">
    <source>
        <dbReference type="ARBA" id="ARBA00023136"/>
    </source>
</evidence>
<feature type="transmembrane region" description="Helical" evidence="7">
    <location>
        <begin position="220"/>
        <end position="245"/>
    </location>
</feature>
<name>A0A554SQ53_9ACTN</name>
<dbReference type="PANTHER" id="PTHR30151">
    <property type="entry name" value="ALKANE SULFONATE ABC TRANSPORTER-RELATED, MEMBRANE SUBUNIT"/>
    <property type="match status" value="1"/>
</dbReference>
<keyword evidence="4 7" id="KW-0812">Transmembrane</keyword>
<dbReference type="AlphaFoldDB" id="A0A554SQ53"/>
<dbReference type="GO" id="GO:0005886">
    <property type="term" value="C:plasma membrane"/>
    <property type="evidence" value="ECO:0007669"/>
    <property type="project" value="UniProtKB-SubCell"/>
</dbReference>